<reference evidence="3 4" key="2">
    <citation type="submission" date="2020-02" db="EMBL/GenBank/DDBJ databases">
        <title>Candidatus Galacturonibacter soehngenii shows hetero-acetogenic catabolism of galacturonic acid but lacks a canonical carbon monoxide dehydrogenase/acetyl-CoA synthase complex.</title>
        <authorList>
            <person name="Diender M."/>
            <person name="Stouten G.R."/>
            <person name="Petersen J.F."/>
            <person name="Nielsen P.H."/>
            <person name="Dueholm M.S."/>
            <person name="Pronk J.T."/>
            <person name="Van Loosdrecht M.C.M."/>
        </authorList>
    </citation>
    <scope>NUCLEOTIDE SEQUENCE [LARGE SCALE GENOMIC DNA]</scope>
    <source>
        <strain evidence="3">GalUA</strain>
    </source>
</reference>
<feature type="domain" description="DUF4829" evidence="2">
    <location>
        <begin position="45"/>
        <end position="161"/>
    </location>
</feature>
<accession>A0A7V7UG07</accession>
<dbReference type="AlphaFoldDB" id="A0A7V7UG07"/>
<evidence type="ECO:0000313" key="4">
    <source>
        <dbReference type="Proteomes" id="UP000461768"/>
    </source>
</evidence>
<dbReference type="Proteomes" id="UP000461768">
    <property type="component" value="Unassembled WGS sequence"/>
</dbReference>
<evidence type="ECO:0000256" key="1">
    <source>
        <dbReference type="SAM" id="Phobius"/>
    </source>
</evidence>
<reference evidence="3 4" key="1">
    <citation type="submission" date="2019-09" db="EMBL/GenBank/DDBJ databases">
        <authorList>
            <person name="Valk L.C."/>
        </authorList>
    </citation>
    <scope>NUCLEOTIDE SEQUENCE [LARGE SCALE GENOMIC DNA]</scope>
    <source>
        <strain evidence="3">GalUA</strain>
    </source>
</reference>
<dbReference type="EMBL" id="WAGX01000005">
    <property type="protein sequence ID" value="KAB1438026.1"/>
    <property type="molecule type" value="Genomic_DNA"/>
</dbReference>
<dbReference type="InterPro" id="IPR032256">
    <property type="entry name" value="DUF4829"/>
</dbReference>
<comment type="caution">
    <text evidence="3">The sequence shown here is derived from an EMBL/GenBank/DDBJ whole genome shotgun (WGS) entry which is preliminary data.</text>
</comment>
<keyword evidence="4" id="KW-1185">Reference proteome</keyword>
<evidence type="ECO:0000259" key="2">
    <source>
        <dbReference type="Pfam" id="PF16111"/>
    </source>
</evidence>
<keyword evidence="1" id="KW-0472">Membrane</keyword>
<keyword evidence="1" id="KW-1133">Transmembrane helix</keyword>
<evidence type="ECO:0000313" key="3">
    <source>
        <dbReference type="EMBL" id="KAB1438026.1"/>
    </source>
</evidence>
<dbReference type="RefSeq" id="WP_151144779.1">
    <property type="nucleotide sequence ID" value="NZ_WAGX01000005.1"/>
</dbReference>
<sequence>MKKRTLLKFIITILIFVIILFFVIFIYKSSKYNRYYTYYDLLSSKQTVENSFKYKNSKEEKKLYSLYSDDLANAIKNGLDNIKKININDVSFIQDDHLYSGYLGSGLGSINNTQRKDLIIYEVSYEVEYYDDSTEPLENGNQISTYFLVKNNGKWIITDIGYY</sequence>
<name>A0A7V7UG07_9FIRM</name>
<protein>
    <submittedName>
        <fullName evidence="3">DUF4829 domain-containing protein</fullName>
    </submittedName>
</protein>
<proteinExistence type="predicted"/>
<keyword evidence="1" id="KW-0812">Transmembrane</keyword>
<gene>
    <name evidence="3" type="ORF">F7O84_10640</name>
</gene>
<feature type="transmembrane region" description="Helical" evidence="1">
    <location>
        <begin position="6"/>
        <end position="27"/>
    </location>
</feature>
<organism evidence="3 4">
    <name type="scientific">Candidatus Galacturonatibacter soehngenii</name>
    <dbReference type="NCBI Taxonomy" id="2307010"/>
    <lineage>
        <taxon>Bacteria</taxon>
        <taxon>Bacillati</taxon>
        <taxon>Bacillota</taxon>
        <taxon>Clostridia</taxon>
        <taxon>Lachnospirales</taxon>
        <taxon>Lachnospiraceae</taxon>
        <taxon>Candidatus Galacturonatibacter</taxon>
    </lineage>
</organism>
<dbReference type="Pfam" id="PF16111">
    <property type="entry name" value="DUF4829"/>
    <property type="match status" value="1"/>
</dbReference>